<dbReference type="InterPro" id="IPR036397">
    <property type="entry name" value="RNaseH_sf"/>
</dbReference>
<dbReference type="GO" id="GO:0003676">
    <property type="term" value="F:nucleic acid binding"/>
    <property type="evidence" value="ECO:0007669"/>
    <property type="project" value="InterPro"/>
</dbReference>
<feature type="non-terminal residue" evidence="1">
    <location>
        <position position="1"/>
    </location>
</feature>
<organism evidence="1 3">
    <name type="scientific">Rotaria socialis</name>
    <dbReference type="NCBI Taxonomy" id="392032"/>
    <lineage>
        <taxon>Eukaryota</taxon>
        <taxon>Metazoa</taxon>
        <taxon>Spiralia</taxon>
        <taxon>Gnathifera</taxon>
        <taxon>Rotifera</taxon>
        <taxon>Eurotatoria</taxon>
        <taxon>Bdelloidea</taxon>
        <taxon>Philodinida</taxon>
        <taxon>Philodinidae</taxon>
        <taxon>Rotaria</taxon>
    </lineage>
</organism>
<name>A0A821WVV7_9BILA</name>
<accession>A0A821WVV7</accession>
<proteinExistence type="predicted"/>
<dbReference type="Gene3D" id="3.30.420.10">
    <property type="entry name" value="Ribonuclease H-like superfamily/Ribonuclease H"/>
    <property type="match status" value="1"/>
</dbReference>
<reference evidence="1" key="1">
    <citation type="submission" date="2021-02" db="EMBL/GenBank/DDBJ databases">
        <authorList>
            <person name="Nowell W R."/>
        </authorList>
    </citation>
    <scope>NUCLEOTIDE SEQUENCE</scope>
</reference>
<sequence>EPREPNGSATYVHDSKQLTEERRSSIFAEYEKHNNHLGFILKVLSPHMISTSMLRRYVFI</sequence>
<dbReference type="AlphaFoldDB" id="A0A821WVV7"/>
<protein>
    <submittedName>
        <fullName evidence="1">Uncharacterized protein</fullName>
    </submittedName>
</protein>
<evidence type="ECO:0000313" key="1">
    <source>
        <dbReference type="EMBL" id="CAF4929647.1"/>
    </source>
</evidence>
<evidence type="ECO:0000313" key="3">
    <source>
        <dbReference type="Proteomes" id="UP000663873"/>
    </source>
</evidence>
<keyword evidence="3" id="KW-1185">Reference proteome</keyword>
<evidence type="ECO:0000313" key="2">
    <source>
        <dbReference type="EMBL" id="CAF4959126.1"/>
    </source>
</evidence>
<gene>
    <name evidence="1" type="ORF">UJA718_LOCUS46808</name>
    <name evidence="2" type="ORF">UJA718_LOCUS48145</name>
</gene>
<dbReference type="Proteomes" id="UP000663873">
    <property type="component" value="Unassembled WGS sequence"/>
</dbReference>
<comment type="caution">
    <text evidence="1">The sequence shown here is derived from an EMBL/GenBank/DDBJ whole genome shotgun (WGS) entry which is preliminary data.</text>
</comment>
<dbReference type="EMBL" id="CAJOBP010085660">
    <property type="protein sequence ID" value="CAF4929647.1"/>
    <property type="molecule type" value="Genomic_DNA"/>
</dbReference>
<dbReference type="EMBL" id="CAJOBP010094893">
    <property type="protein sequence ID" value="CAF4959126.1"/>
    <property type="molecule type" value="Genomic_DNA"/>
</dbReference>